<gene>
    <name evidence="2" type="ORF">RRG08_065794</name>
</gene>
<evidence type="ECO:0000313" key="2">
    <source>
        <dbReference type="EMBL" id="KAK3774135.1"/>
    </source>
</evidence>
<dbReference type="AlphaFoldDB" id="A0AAE1DLE1"/>
<proteinExistence type="predicted"/>
<keyword evidence="3" id="KW-1185">Reference proteome</keyword>
<evidence type="ECO:0000313" key="3">
    <source>
        <dbReference type="Proteomes" id="UP001283361"/>
    </source>
</evidence>
<reference evidence="2" key="1">
    <citation type="journal article" date="2023" name="G3 (Bethesda)">
        <title>A reference genome for the long-term kleptoplast-retaining sea slug Elysia crispata morphotype clarki.</title>
        <authorList>
            <person name="Eastman K.E."/>
            <person name="Pendleton A.L."/>
            <person name="Shaikh M.A."/>
            <person name="Suttiyut T."/>
            <person name="Ogas R."/>
            <person name="Tomko P."/>
            <person name="Gavelis G."/>
            <person name="Widhalm J.R."/>
            <person name="Wisecaver J.H."/>
        </authorList>
    </citation>
    <scope>NUCLEOTIDE SEQUENCE</scope>
    <source>
        <strain evidence="2">ECLA1</strain>
    </source>
</reference>
<dbReference type="Proteomes" id="UP001283361">
    <property type="component" value="Unassembled WGS sequence"/>
</dbReference>
<protein>
    <submittedName>
        <fullName evidence="2">Uncharacterized protein</fullName>
    </submittedName>
</protein>
<feature type="region of interest" description="Disordered" evidence="1">
    <location>
        <begin position="43"/>
        <end position="79"/>
    </location>
</feature>
<dbReference type="EMBL" id="JAWDGP010003468">
    <property type="protein sequence ID" value="KAK3774135.1"/>
    <property type="molecule type" value="Genomic_DNA"/>
</dbReference>
<evidence type="ECO:0000256" key="1">
    <source>
        <dbReference type="SAM" id="MobiDB-lite"/>
    </source>
</evidence>
<name>A0AAE1DLE1_9GAST</name>
<accession>A0AAE1DLE1</accession>
<sequence>MFIHTFQRKRLVGLSSYRRIPDTAREQKENNKHTKELTITRALKEGKKDGQSGNETGVAVRGNRLREGKKGNTDLPYTV</sequence>
<organism evidence="2 3">
    <name type="scientific">Elysia crispata</name>
    <name type="common">lettuce slug</name>
    <dbReference type="NCBI Taxonomy" id="231223"/>
    <lineage>
        <taxon>Eukaryota</taxon>
        <taxon>Metazoa</taxon>
        <taxon>Spiralia</taxon>
        <taxon>Lophotrochozoa</taxon>
        <taxon>Mollusca</taxon>
        <taxon>Gastropoda</taxon>
        <taxon>Heterobranchia</taxon>
        <taxon>Euthyneura</taxon>
        <taxon>Panpulmonata</taxon>
        <taxon>Sacoglossa</taxon>
        <taxon>Placobranchoidea</taxon>
        <taxon>Plakobranchidae</taxon>
        <taxon>Elysia</taxon>
    </lineage>
</organism>
<comment type="caution">
    <text evidence="2">The sequence shown here is derived from an EMBL/GenBank/DDBJ whole genome shotgun (WGS) entry which is preliminary data.</text>
</comment>